<dbReference type="Gene3D" id="1.10.2020.10">
    <property type="entry name" value="uronate isomerase, domain 2, chain A"/>
    <property type="match status" value="1"/>
</dbReference>
<dbReference type="AlphaFoldDB" id="A0A381NQD5"/>
<sequence length="402" mass="46423">MNVTIDNLPDKLFNSINSTPIFDLHTHLFPPTHKSYFLLGFKNLLNYHYLIAELLIASNIDSSTFYSYNDDQKASLVWSELFVKRTPVSEACAGVLTILKQLNIEINNKSFALVCDEYDQKIHSDKNILELSNVSSLVMTNNPFDLDEWSLFNNNDWDKKIYFASLRLDDLILDYEESLKKAKDQTSGSEENNVIAYLEKCYLQSSPVYAAVSINIDTFNILLEDSTWKNILQWSQSKNLPLSLMLGVKRAVNKDFGLAGDGIGDINLKELSNLCNSFPKNKFLVTCLSLNDQHELTVLARKHPNLRIFGFWWFMNQPSIIKQILKMRIDMLGFSFIPQHSDARVSDQLIYKWTHFKKILYPVLLEYYQGLVDKNFLISEKIIQRDVHNLFSANAKNFLDIN</sequence>
<proteinExistence type="predicted"/>
<evidence type="ECO:0000313" key="1">
    <source>
        <dbReference type="EMBL" id="SUZ56334.1"/>
    </source>
</evidence>
<accession>A0A381NQD5</accession>
<dbReference type="EMBL" id="UINC01000495">
    <property type="protein sequence ID" value="SUZ56334.1"/>
    <property type="molecule type" value="Genomic_DNA"/>
</dbReference>
<dbReference type="Gene3D" id="3.20.20.140">
    <property type="entry name" value="Metal-dependent hydrolases"/>
    <property type="match status" value="1"/>
</dbReference>
<reference evidence="1" key="1">
    <citation type="submission" date="2018-05" db="EMBL/GenBank/DDBJ databases">
        <authorList>
            <person name="Lanie J.A."/>
            <person name="Ng W.-L."/>
            <person name="Kazmierczak K.M."/>
            <person name="Andrzejewski T.M."/>
            <person name="Davidsen T.M."/>
            <person name="Wayne K.J."/>
            <person name="Tettelin H."/>
            <person name="Glass J.I."/>
            <person name="Rusch D."/>
            <person name="Podicherti R."/>
            <person name="Tsui H.-C.T."/>
            <person name="Winkler M.E."/>
        </authorList>
    </citation>
    <scope>NUCLEOTIDE SEQUENCE</scope>
</reference>
<dbReference type="SUPFAM" id="SSF51556">
    <property type="entry name" value="Metallo-dependent hydrolases"/>
    <property type="match status" value="1"/>
</dbReference>
<evidence type="ECO:0008006" key="2">
    <source>
        <dbReference type="Google" id="ProtNLM"/>
    </source>
</evidence>
<dbReference type="InterPro" id="IPR032466">
    <property type="entry name" value="Metal_Hydrolase"/>
</dbReference>
<protein>
    <recommendedName>
        <fullName evidence="2">Glucuronate isomerase</fullName>
    </recommendedName>
</protein>
<name>A0A381NQD5_9ZZZZ</name>
<gene>
    <name evidence="1" type="ORF">METZ01_LOCUS9188</name>
</gene>
<organism evidence="1">
    <name type="scientific">marine metagenome</name>
    <dbReference type="NCBI Taxonomy" id="408172"/>
    <lineage>
        <taxon>unclassified sequences</taxon>
        <taxon>metagenomes</taxon>
        <taxon>ecological metagenomes</taxon>
    </lineage>
</organism>